<feature type="coiled-coil region" evidence="11">
    <location>
        <begin position="520"/>
        <end position="554"/>
    </location>
</feature>
<dbReference type="InterPro" id="IPR018202">
    <property type="entry name" value="Ser_caboxypep_ser_AS"/>
</dbReference>
<comment type="caution">
    <text evidence="14">The sequence shown here is derived from an EMBL/GenBank/DDBJ whole genome shotgun (WGS) entry which is preliminary data.</text>
</comment>
<evidence type="ECO:0000256" key="7">
    <source>
        <dbReference type="ARBA" id="ARBA00022786"/>
    </source>
</evidence>
<dbReference type="EMBL" id="NBSK02000002">
    <property type="protein sequence ID" value="KAJ0220657.1"/>
    <property type="molecule type" value="Genomic_DNA"/>
</dbReference>
<dbReference type="InterPro" id="IPR000210">
    <property type="entry name" value="BTB/POZ_dom"/>
</dbReference>
<dbReference type="Pfam" id="PF00450">
    <property type="entry name" value="Peptidase_S10"/>
    <property type="match status" value="1"/>
</dbReference>
<evidence type="ECO:0000256" key="8">
    <source>
        <dbReference type="ARBA" id="ARBA00022801"/>
    </source>
</evidence>
<dbReference type="SMART" id="SM00225">
    <property type="entry name" value="BTB"/>
    <property type="match status" value="1"/>
</dbReference>
<dbReference type="PRINTS" id="PR00724">
    <property type="entry name" value="CRBOXYPTASEC"/>
</dbReference>
<evidence type="ECO:0000256" key="10">
    <source>
        <dbReference type="PROSITE-ProRule" id="PRU00982"/>
    </source>
</evidence>
<organism evidence="14 15">
    <name type="scientific">Lactuca sativa</name>
    <name type="common">Garden lettuce</name>
    <dbReference type="NCBI Taxonomy" id="4236"/>
    <lineage>
        <taxon>Eukaryota</taxon>
        <taxon>Viridiplantae</taxon>
        <taxon>Streptophyta</taxon>
        <taxon>Embryophyta</taxon>
        <taxon>Tracheophyta</taxon>
        <taxon>Spermatophyta</taxon>
        <taxon>Magnoliopsida</taxon>
        <taxon>eudicotyledons</taxon>
        <taxon>Gunneridae</taxon>
        <taxon>Pentapetalae</taxon>
        <taxon>asterids</taxon>
        <taxon>campanulids</taxon>
        <taxon>Asterales</taxon>
        <taxon>Asteraceae</taxon>
        <taxon>Cichorioideae</taxon>
        <taxon>Cichorieae</taxon>
        <taxon>Lactucinae</taxon>
        <taxon>Lactuca</taxon>
    </lineage>
</organism>
<reference evidence="14 15" key="1">
    <citation type="journal article" date="2017" name="Nat. Commun.">
        <title>Genome assembly with in vitro proximity ligation data and whole-genome triplication in lettuce.</title>
        <authorList>
            <person name="Reyes-Chin-Wo S."/>
            <person name="Wang Z."/>
            <person name="Yang X."/>
            <person name="Kozik A."/>
            <person name="Arikit S."/>
            <person name="Song C."/>
            <person name="Xia L."/>
            <person name="Froenicke L."/>
            <person name="Lavelle D.O."/>
            <person name="Truco M.J."/>
            <person name="Xia R."/>
            <person name="Zhu S."/>
            <person name="Xu C."/>
            <person name="Xu H."/>
            <person name="Xu X."/>
            <person name="Cox K."/>
            <person name="Korf I."/>
            <person name="Meyers B.C."/>
            <person name="Michelmore R.W."/>
        </authorList>
    </citation>
    <scope>NUCLEOTIDE SEQUENCE [LARGE SCALE GENOMIC DNA]</scope>
    <source>
        <strain evidence="15">cv. Salinas</strain>
        <tissue evidence="14">Seedlings</tissue>
    </source>
</reference>
<evidence type="ECO:0000256" key="11">
    <source>
        <dbReference type="SAM" id="Coils"/>
    </source>
</evidence>
<dbReference type="GO" id="GO:0004185">
    <property type="term" value="F:serine-type carboxypeptidase activity"/>
    <property type="evidence" value="ECO:0007669"/>
    <property type="project" value="InterPro"/>
</dbReference>
<dbReference type="GO" id="GO:0006508">
    <property type="term" value="P:proteolysis"/>
    <property type="evidence" value="ECO:0007669"/>
    <property type="project" value="UniProtKB-KW"/>
</dbReference>
<dbReference type="InterPro" id="IPR029058">
    <property type="entry name" value="AB_hydrolase_fold"/>
</dbReference>
<protein>
    <recommendedName>
        <fullName evidence="16">Carboxypeptidase</fullName>
    </recommendedName>
</protein>
<keyword evidence="6" id="KW-0645">Protease</keyword>
<dbReference type="Proteomes" id="UP000235145">
    <property type="component" value="Unassembled WGS sequence"/>
</dbReference>
<dbReference type="PROSITE" id="PS00560">
    <property type="entry name" value="CARBOXYPEPT_SER_HIS"/>
    <property type="match status" value="1"/>
</dbReference>
<dbReference type="GO" id="GO:0005576">
    <property type="term" value="C:extracellular region"/>
    <property type="evidence" value="ECO:0007669"/>
    <property type="project" value="UniProtKB-SubCell"/>
</dbReference>
<evidence type="ECO:0000256" key="2">
    <source>
        <dbReference type="ARBA" id="ARBA00004906"/>
    </source>
</evidence>
<dbReference type="InterPro" id="IPR027356">
    <property type="entry name" value="NPH3_dom"/>
</dbReference>
<keyword evidence="7" id="KW-0833">Ubl conjugation pathway</keyword>
<comment type="pathway">
    <text evidence="2">Protein modification; protein ubiquitination.</text>
</comment>
<evidence type="ECO:0000256" key="9">
    <source>
        <dbReference type="ARBA" id="ARBA00023180"/>
    </source>
</evidence>
<dbReference type="InterPro" id="IPR043454">
    <property type="entry name" value="NPH3/RPT2-like"/>
</dbReference>
<dbReference type="PROSITE" id="PS00131">
    <property type="entry name" value="CARBOXYPEPT_SER_SER"/>
    <property type="match status" value="1"/>
</dbReference>
<dbReference type="Gene3D" id="3.40.50.1820">
    <property type="entry name" value="alpha/beta hydrolase"/>
    <property type="match status" value="1"/>
</dbReference>
<accession>A0A9R1W698</accession>
<dbReference type="PROSITE" id="PS51649">
    <property type="entry name" value="NPH3"/>
    <property type="match status" value="1"/>
</dbReference>
<feature type="domain" description="BTB" evidence="12">
    <location>
        <begin position="40"/>
        <end position="110"/>
    </location>
</feature>
<dbReference type="Gene3D" id="3.30.710.10">
    <property type="entry name" value="Potassium Channel Kv1.1, Chain A"/>
    <property type="match status" value="1"/>
</dbReference>
<evidence type="ECO:0000313" key="14">
    <source>
        <dbReference type="EMBL" id="KAJ0220657.1"/>
    </source>
</evidence>
<keyword evidence="11" id="KW-0175">Coiled coil</keyword>
<evidence type="ECO:0000256" key="5">
    <source>
        <dbReference type="ARBA" id="ARBA00022645"/>
    </source>
</evidence>
<evidence type="ECO:0000256" key="6">
    <source>
        <dbReference type="ARBA" id="ARBA00022670"/>
    </source>
</evidence>
<comment type="similarity">
    <text evidence="10">Belongs to the NPH3 family.</text>
</comment>
<dbReference type="InterPro" id="IPR033124">
    <property type="entry name" value="Ser_caboxypep_his_AS"/>
</dbReference>
<dbReference type="InterPro" id="IPR011333">
    <property type="entry name" value="SKP1/BTB/POZ_sf"/>
</dbReference>
<keyword evidence="15" id="KW-1185">Reference proteome</keyword>
<evidence type="ECO:0000256" key="1">
    <source>
        <dbReference type="ARBA" id="ARBA00004613"/>
    </source>
</evidence>
<dbReference type="InterPro" id="IPR001563">
    <property type="entry name" value="Peptidase_S10"/>
</dbReference>
<keyword evidence="5" id="KW-0121">Carboxypeptidase</keyword>
<comment type="similarity">
    <text evidence="3">Belongs to the peptidase S10 family.</text>
</comment>
<evidence type="ECO:0008006" key="16">
    <source>
        <dbReference type="Google" id="ProtNLM"/>
    </source>
</evidence>
<evidence type="ECO:0000313" key="15">
    <source>
        <dbReference type="Proteomes" id="UP000235145"/>
    </source>
</evidence>
<keyword evidence="4" id="KW-0964">Secreted</keyword>
<gene>
    <name evidence="14" type="ORF">LSAT_V11C200085710</name>
</gene>
<keyword evidence="9" id="KW-0325">Glycoprotein</keyword>
<evidence type="ECO:0000256" key="3">
    <source>
        <dbReference type="ARBA" id="ARBA00009431"/>
    </source>
</evidence>
<dbReference type="PROSITE" id="PS50097">
    <property type="entry name" value="BTB"/>
    <property type="match status" value="1"/>
</dbReference>
<dbReference type="SUPFAM" id="SSF54695">
    <property type="entry name" value="POZ domain"/>
    <property type="match status" value="1"/>
</dbReference>
<proteinExistence type="inferred from homology"/>
<evidence type="ECO:0000256" key="4">
    <source>
        <dbReference type="ARBA" id="ARBA00022525"/>
    </source>
</evidence>
<name>A0A9R1W698_LACSA</name>
<evidence type="ECO:0000259" key="12">
    <source>
        <dbReference type="PROSITE" id="PS50097"/>
    </source>
</evidence>
<dbReference type="PANTHER" id="PTHR32370">
    <property type="entry name" value="OS12G0117600 PROTEIN"/>
    <property type="match status" value="1"/>
</dbReference>
<dbReference type="Pfam" id="PF03000">
    <property type="entry name" value="NPH3"/>
    <property type="match status" value="1"/>
</dbReference>
<feature type="domain" description="NPH3" evidence="13">
    <location>
        <begin position="226"/>
        <end position="491"/>
    </location>
</feature>
<comment type="subcellular location">
    <subcellularLocation>
        <location evidence="1">Secreted</location>
    </subcellularLocation>
</comment>
<sequence>MISFSSFELEKKGSSMAPTGKALEFYNEDNDWFCNAVLPSDLTIVIDGVNFHLHKFPLLSRCGKIEKLMKETENNNKGTSTIILEDIPGGATSFLAASKFCYGVHIELTPTNIVMVYHMSDYLEMTDEYGDDNLFSKTETYFHKNILKNWKDCMVALQSCETIVTKSDNLQIISKCLNAMSAMVCTDPSLFGWPMMMMYGCLQSPGGSILWNGIDTGARIQTSESDWWFEDVSHLSIVLFKRLIKTMESKGIQPEKLTGAIMYYSGKCLHGLGRWQSGQFSKTRSTTKYDIVDQRVVLESIVDILPQIKDESFCRFLLGLLRVGLMLGVSNKCQESLERRIGMQLEFATLDGIMIPSYIDSDTLYNTDTVERMINYFITCEEMGFTTLKNVSKLVDSYIAEIASDVNLKPDKIHSLAKSLPESSRSLHDGLYRALDIYFEAHSWLHEKEKEGLCKIIEWEKLSIDACAHASQNVRLPLRVVLQVLFFEQMHIKTALAGCLHVLDDENNPTYHPLGLVHENELLRVGMEKMRSRVSELEQEFNKLRQEMTRMSGTHLSLMLVDHSPFASFASQIHDPSSRTGYELIKELNLNPKLDLNIIKPNISDSSSVSITGSRIVEKPLKLQVLGDSGASVHDLAHLAGYVQIKHTVGARMFYYFFESRNKKDDPVVIWLTGGPGCSSAIALFYENGPFQLTNNLSLVWNDHGWDKVANMIYIDQPIGTGFSYSSSEKDIRHDEKGVGDDLYDFLQEFFKVHPEYVKNDLYITGESYGGHYIPAFATRINQGNKNKDGIHLNLKGFAIGNGLTEPGIQFKADVDFALVNQLITQKDYNELIQIVPKCEEAANKCGTNGKASCLDAWNICGEIHSKILYASNICPYDLRKQRCGDLSRIDEFLNLESVKKALGVPEEIHFGACNGKVYGALKEDIMRNLEVGIPVLLEDGIQMLVYAGEYDFICNWLGNYRWVKGMKWSGQLNFAASTVYQFIVDGKEAGLAKNYGPLTFLKVHDAGHMVPQDQPKASLQMLKMWMDGELTLTQI</sequence>
<dbReference type="SUPFAM" id="SSF53474">
    <property type="entry name" value="alpha/beta-Hydrolases"/>
    <property type="match status" value="1"/>
</dbReference>
<dbReference type="Pfam" id="PF00651">
    <property type="entry name" value="BTB"/>
    <property type="match status" value="1"/>
</dbReference>
<keyword evidence="8" id="KW-0378">Hydrolase</keyword>
<evidence type="ECO:0000259" key="13">
    <source>
        <dbReference type="PROSITE" id="PS51649"/>
    </source>
</evidence>
<dbReference type="AlphaFoldDB" id="A0A9R1W698"/>